<feature type="domain" description="LysR substrate-binding" evidence="1">
    <location>
        <begin position="15"/>
        <end position="96"/>
    </location>
</feature>
<dbReference type="Proteomes" id="UP001220662">
    <property type="component" value="Unassembled WGS sequence"/>
</dbReference>
<evidence type="ECO:0000259" key="1">
    <source>
        <dbReference type="Pfam" id="PF03466"/>
    </source>
</evidence>
<organism evidence="2 3">
    <name type="scientific">Pseudomonas citronellolis</name>
    <dbReference type="NCBI Taxonomy" id="53408"/>
    <lineage>
        <taxon>Bacteria</taxon>
        <taxon>Pseudomonadati</taxon>
        <taxon>Pseudomonadota</taxon>
        <taxon>Gammaproteobacteria</taxon>
        <taxon>Pseudomonadales</taxon>
        <taxon>Pseudomonadaceae</taxon>
        <taxon>Pseudomonas</taxon>
    </lineage>
</organism>
<accession>A0AAW6PB83</accession>
<protein>
    <submittedName>
        <fullName evidence="2">LysR substrate-binding domain-containing protein</fullName>
    </submittedName>
</protein>
<name>A0AAW6PB83_9PSED</name>
<gene>
    <name evidence="2" type="ORF">P3W55_25940</name>
</gene>
<dbReference type="EMBL" id="JARJLR010000431">
    <property type="protein sequence ID" value="MDF3845166.1"/>
    <property type="molecule type" value="Genomic_DNA"/>
</dbReference>
<dbReference type="Gene3D" id="3.40.190.290">
    <property type="match status" value="1"/>
</dbReference>
<dbReference type="AlphaFoldDB" id="A0AAW6PB83"/>
<evidence type="ECO:0000313" key="3">
    <source>
        <dbReference type="Proteomes" id="UP001220662"/>
    </source>
</evidence>
<sequence length="108" mass="11875">MQGQHQVPRFTVKVAVGRQPALICNDPDTELEATLAGMCIGQIPAYLTEPHLRSGKLVSVLADLAPAPWDLFIYRPQQGPVSKRVRLVYAHLKQAFSNPKLFPQGLGT</sequence>
<comment type="caution">
    <text evidence="2">The sequence shown here is derived from an EMBL/GenBank/DDBJ whole genome shotgun (WGS) entry which is preliminary data.</text>
</comment>
<evidence type="ECO:0000313" key="2">
    <source>
        <dbReference type="EMBL" id="MDF3845166.1"/>
    </source>
</evidence>
<dbReference type="Pfam" id="PF03466">
    <property type="entry name" value="LysR_substrate"/>
    <property type="match status" value="1"/>
</dbReference>
<dbReference type="SUPFAM" id="SSF53850">
    <property type="entry name" value="Periplasmic binding protein-like II"/>
    <property type="match status" value="1"/>
</dbReference>
<reference evidence="2" key="1">
    <citation type="submission" date="2023-03" db="EMBL/GenBank/DDBJ databases">
        <title>Draft assemblies of triclosan tolerant bacteria isolated from returned activated sludge.</title>
        <authorList>
            <person name="Van Hamelsveld S."/>
        </authorList>
    </citation>
    <scope>NUCLEOTIDE SEQUENCE</scope>
    <source>
        <strain evidence="2">GW210015_S63</strain>
    </source>
</reference>
<proteinExistence type="predicted"/>
<dbReference type="RefSeq" id="WP_228757823.1">
    <property type="nucleotide sequence ID" value="NZ_JADUCQ010000007.1"/>
</dbReference>
<dbReference type="InterPro" id="IPR005119">
    <property type="entry name" value="LysR_subst-bd"/>
</dbReference>